<evidence type="ECO:0000313" key="1">
    <source>
        <dbReference type="EMBL" id="KAK8496106.1"/>
    </source>
</evidence>
<protein>
    <submittedName>
        <fullName evidence="1">Uncharacterized protein</fullName>
    </submittedName>
</protein>
<gene>
    <name evidence="1" type="ORF">V6N12_046675</name>
</gene>
<organism evidence="1 2">
    <name type="scientific">Hibiscus sabdariffa</name>
    <name type="common">roselle</name>
    <dbReference type="NCBI Taxonomy" id="183260"/>
    <lineage>
        <taxon>Eukaryota</taxon>
        <taxon>Viridiplantae</taxon>
        <taxon>Streptophyta</taxon>
        <taxon>Embryophyta</taxon>
        <taxon>Tracheophyta</taxon>
        <taxon>Spermatophyta</taxon>
        <taxon>Magnoliopsida</taxon>
        <taxon>eudicotyledons</taxon>
        <taxon>Gunneridae</taxon>
        <taxon>Pentapetalae</taxon>
        <taxon>rosids</taxon>
        <taxon>malvids</taxon>
        <taxon>Malvales</taxon>
        <taxon>Malvaceae</taxon>
        <taxon>Malvoideae</taxon>
        <taxon>Hibiscus</taxon>
    </lineage>
</organism>
<accession>A0ABR2AR48</accession>
<proteinExistence type="predicted"/>
<keyword evidence="2" id="KW-1185">Reference proteome</keyword>
<sequence length="94" mass="10877">MKEADPFLTMNFKETVYQPHLRLRISAPEKSTNTGCKLLEPELGRLDCPCYMHHLLHALHSKDCPCYTHHLLHALHSKDCPCYTHHLLHALHSV</sequence>
<evidence type="ECO:0000313" key="2">
    <source>
        <dbReference type="Proteomes" id="UP001472677"/>
    </source>
</evidence>
<dbReference type="EMBL" id="JBBPBM010000384">
    <property type="protein sequence ID" value="KAK8496106.1"/>
    <property type="molecule type" value="Genomic_DNA"/>
</dbReference>
<comment type="caution">
    <text evidence="1">The sequence shown here is derived from an EMBL/GenBank/DDBJ whole genome shotgun (WGS) entry which is preliminary data.</text>
</comment>
<name>A0ABR2AR48_9ROSI</name>
<reference evidence="1 2" key="1">
    <citation type="journal article" date="2024" name="G3 (Bethesda)">
        <title>Genome assembly of Hibiscus sabdariffa L. provides insights into metabolisms of medicinal natural products.</title>
        <authorList>
            <person name="Kim T."/>
        </authorList>
    </citation>
    <scope>NUCLEOTIDE SEQUENCE [LARGE SCALE GENOMIC DNA]</scope>
    <source>
        <strain evidence="1">TK-2024</strain>
        <tissue evidence="1">Old leaves</tissue>
    </source>
</reference>
<dbReference type="Proteomes" id="UP001472677">
    <property type="component" value="Unassembled WGS sequence"/>
</dbReference>